<evidence type="ECO:0000256" key="4">
    <source>
        <dbReference type="ARBA" id="ARBA00022475"/>
    </source>
</evidence>
<sequence length="324" mass="35058">MNHRSLRSIYLIRFSIILFLAIILLLLTIVSINYGSTNPLIYRYRLIRTVSVILTGIVIGFAASYLQGCLRNPLVDHYIIGIGSGALFATYLTLLFTANTALYLTSLNAVIGGLITLSLTITLAEYLGGSDTAYVLVGIGVNSVFSGLSILISYMIISRLSIPPILMLTGSFINSSVRNIPYLITALSLTILTYPFLAKPLNTLLLGDIYTKQLGYNPRIFRLISVAVAGISTSIVVSIHGLIGFVGLMSPHISRLLLKTSDHRFTTPLSGVVSSTILLATDSLSRIFFTKYVGEIPAGAVASIIGAPFFISLLISRFRAGRID</sequence>
<feature type="transmembrane region" description="Helical" evidence="8">
    <location>
        <begin position="269"/>
        <end position="290"/>
    </location>
</feature>
<feature type="transmembrane region" description="Helical" evidence="8">
    <location>
        <begin position="296"/>
        <end position="315"/>
    </location>
</feature>
<dbReference type="CDD" id="cd06550">
    <property type="entry name" value="TM_ABC_iron-siderophores_like"/>
    <property type="match status" value="1"/>
</dbReference>
<keyword evidence="6 8" id="KW-1133">Transmembrane helix</keyword>
<dbReference type="InterPro" id="IPR037294">
    <property type="entry name" value="ABC_BtuC-like"/>
</dbReference>
<comment type="subcellular location">
    <subcellularLocation>
        <location evidence="1">Cell membrane</location>
        <topology evidence="1">Multi-pass membrane protein</topology>
    </subcellularLocation>
</comment>
<feature type="transmembrane region" description="Helical" evidence="8">
    <location>
        <begin position="220"/>
        <end position="248"/>
    </location>
</feature>
<dbReference type="Gene3D" id="1.10.3470.10">
    <property type="entry name" value="ABC transporter involved in vitamin B12 uptake, BtuC"/>
    <property type="match status" value="1"/>
</dbReference>
<dbReference type="GO" id="GO:0005886">
    <property type="term" value="C:plasma membrane"/>
    <property type="evidence" value="ECO:0007669"/>
    <property type="project" value="UniProtKB-SubCell"/>
</dbReference>
<evidence type="ECO:0000256" key="3">
    <source>
        <dbReference type="ARBA" id="ARBA00022448"/>
    </source>
</evidence>
<accession>A0A7C4D8T3</accession>
<evidence type="ECO:0000256" key="2">
    <source>
        <dbReference type="ARBA" id="ARBA00007935"/>
    </source>
</evidence>
<feature type="transmembrane region" description="Helical" evidence="8">
    <location>
        <begin position="133"/>
        <end position="158"/>
    </location>
</feature>
<keyword evidence="5 8" id="KW-0812">Transmembrane</keyword>
<keyword evidence="7 8" id="KW-0472">Membrane</keyword>
<evidence type="ECO:0000256" key="1">
    <source>
        <dbReference type="ARBA" id="ARBA00004651"/>
    </source>
</evidence>
<evidence type="ECO:0000256" key="7">
    <source>
        <dbReference type="ARBA" id="ARBA00023136"/>
    </source>
</evidence>
<comment type="caution">
    <text evidence="9">The sequence shown here is derived from an EMBL/GenBank/DDBJ whole genome shotgun (WGS) entry which is preliminary data.</text>
</comment>
<evidence type="ECO:0000313" key="9">
    <source>
        <dbReference type="EMBL" id="HGM58952.1"/>
    </source>
</evidence>
<dbReference type="InterPro" id="IPR000522">
    <property type="entry name" value="ABC_transptr_permease_BtuC"/>
</dbReference>
<comment type="similarity">
    <text evidence="2">Belongs to the binding-protein-dependent transport system permease family. FecCD subfamily.</text>
</comment>
<dbReference type="GO" id="GO:0022857">
    <property type="term" value="F:transmembrane transporter activity"/>
    <property type="evidence" value="ECO:0007669"/>
    <property type="project" value="InterPro"/>
</dbReference>
<gene>
    <name evidence="9" type="ORF">ENU14_05155</name>
</gene>
<dbReference type="PANTHER" id="PTHR30472:SF25">
    <property type="entry name" value="ABC TRANSPORTER PERMEASE PROTEIN MJ0876-RELATED"/>
    <property type="match status" value="1"/>
</dbReference>
<dbReference type="EMBL" id="DTBJ01000040">
    <property type="protein sequence ID" value="HGM58952.1"/>
    <property type="molecule type" value="Genomic_DNA"/>
</dbReference>
<protein>
    <submittedName>
        <fullName evidence="9">Iron ABC transporter permease</fullName>
    </submittedName>
</protein>
<dbReference type="PANTHER" id="PTHR30472">
    <property type="entry name" value="FERRIC ENTEROBACTIN TRANSPORT SYSTEM PERMEASE PROTEIN"/>
    <property type="match status" value="1"/>
</dbReference>
<feature type="transmembrane region" description="Helical" evidence="8">
    <location>
        <begin position="109"/>
        <end position="127"/>
    </location>
</feature>
<evidence type="ECO:0000256" key="5">
    <source>
        <dbReference type="ARBA" id="ARBA00022692"/>
    </source>
</evidence>
<dbReference type="GO" id="GO:0033214">
    <property type="term" value="P:siderophore-iron import into cell"/>
    <property type="evidence" value="ECO:0007669"/>
    <property type="project" value="TreeGrafter"/>
</dbReference>
<dbReference type="AlphaFoldDB" id="A0A7C4D8T3"/>
<evidence type="ECO:0000256" key="8">
    <source>
        <dbReference type="SAM" id="Phobius"/>
    </source>
</evidence>
<dbReference type="Pfam" id="PF01032">
    <property type="entry name" value="FecCD"/>
    <property type="match status" value="1"/>
</dbReference>
<evidence type="ECO:0000256" key="6">
    <source>
        <dbReference type="ARBA" id="ARBA00022989"/>
    </source>
</evidence>
<reference evidence="9" key="1">
    <citation type="journal article" date="2020" name="mSystems">
        <title>Genome- and Community-Level Interaction Insights into Carbon Utilization and Element Cycling Functions of Hydrothermarchaeota in Hydrothermal Sediment.</title>
        <authorList>
            <person name="Zhou Z."/>
            <person name="Liu Y."/>
            <person name="Xu W."/>
            <person name="Pan J."/>
            <person name="Luo Z.H."/>
            <person name="Li M."/>
        </authorList>
    </citation>
    <scope>NUCLEOTIDE SEQUENCE [LARGE SCALE GENOMIC DNA]</scope>
    <source>
        <strain evidence="9">SpSt-642</strain>
    </source>
</reference>
<proteinExistence type="inferred from homology"/>
<dbReference type="SUPFAM" id="SSF81345">
    <property type="entry name" value="ABC transporter involved in vitamin B12 uptake, BtuC"/>
    <property type="match status" value="1"/>
</dbReference>
<name>A0A7C4D8T3_STAMA</name>
<feature type="transmembrane region" description="Helical" evidence="8">
    <location>
        <begin position="179"/>
        <end position="197"/>
    </location>
</feature>
<feature type="transmembrane region" description="Helical" evidence="8">
    <location>
        <begin position="12"/>
        <end position="34"/>
    </location>
</feature>
<keyword evidence="4" id="KW-1003">Cell membrane</keyword>
<feature type="transmembrane region" description="Helical" evidence="8">
    <location>
        <begin position="78"/>
        <end position="97"/>
    </location>
</feature>
<organism evidence="9">
    <name type="scientific">Staphylothermus marinus</name>
    <dbReference type="NCBI Taxonomy" id="2280"/>
    <lineage>
        <taxon>Archaea</taxon>
        <taxon>Thermoproteota</taxon>
        <taxon>Thermoprotei</taxon>
        <taxon>Desulfurococcales</taxon>
        <taxon>Desulfurococcaceae</taxon>
        <taxon>Staphylothermus</taxon>
    </lineage>
</organism>
<keyword evidence="3" id="KW-0813">Transport</keyword>
<feature type="transmembrane region" description="Helical" evidence="8">
    <location>
        <begin position="46"/>
        <end position="66"/>
    </location>
</feature>